<dbReference type="PANTHER" id="PTHR39515">
    <property type="entry name" value="CONSERVED PROTEIN"/>
    <property type="match status" value="1"/>
</dbReference>
<protein>
    <recommendedName>
        <fullName evidence="4">HTH marR-type domain-containing protein</fullName>
    </recommendedName>
</protein>
<organism evidence="5 6">
    <name type="scientific">Pseudonocardia ailaonensis</name>
    <dbReference type="NCBI Taxonomy" id="367279"/>
    <lineage>
        <taxon>Bacteria</taxon>
        <taxon>Bacillati</taxon>
        <taxon>Actinomycetota</taxon>
        <taxon>Actinomycetes</taxon>
        <taxon>Pseudonocardiales</taxon>
        <taxon>Pseudonocardiaceae</taxon>
        <taxon>Pseudonocardia</taxon>
    </lineage>
</organism>
<feature type="domain" description="HTH marR-type" evidence="4">
    <location>
        <begin position="19"/>
        <end position="150"/>
    </location>
</feature>
<dbReference type="InterPro" id="IPR011991">
    <property type="entry name" value="ArsR-like_HTH"/>
</dbReference>
<dbReference type="CDD" id="cd00090">
    <property type="entry name" value="HTH_ARSR"/>
    <property type="match status" value="1"/>
</dbReference>
<evidence type="ECO:0000313" key="5">
    <source>
        <dbReference type="EMBL" id="GAA1872950.1"/>
    </source>
</evidence>
<keyword evidence="3" id="KW-0804">Transcription</keyword>
<comment type="caution">
    <text evidence="5">The sequence shown here is derived from an EMBL/GenBank/DDBJ whole genome shotgun (WGS) entry which is preliminary data.</text>
</comment>
<dbReference type="InterPro" id="IPR036390">
    <property type="entry name" value="WH_DNA-bd_sf"/>
</dbReference>
<dbReference type="InterPro" id="IPR036388">
    <property type="entry name" value="WH-like_DNA-bd_sf"/>
</dbReference>
<keyword evidence="6" id="KW-1185">Reference proteome</keyword>
<evidence type="ECO:0000256" key="3">
    <source>
        <dbReference type="ARBA" id="ARBA00023163"/>
    </source>
</evidence>
<dbReference type="Pfam" id="PF01047">
    <property type="entry name" value="MarR"/>
    <property type="match status" value="1"/>
</dbReference>
<evidence type="ECO:0000259" key="4">
    <source>
        <dbReference type="PROSITE" id="PS50995"/>
    </source>
</evidence>
<dbReference type="SUPFAM" id="SSF46785">
    <property type="entry name" value="Winged helix' DNA-binding domain"/>
    <property type="match status" value="1"/>
</dbReference>
<dbReference type="InterPro" id="IPR000835">
    <property type="entry name" value="HTH_MarR-typ"/>
</dbReference>
<reference evidence="5 6" key="1">
    <citation type="journal article" date="2019" name="Int. J. Syst. Evol. Microbiol.">
        <title>The Global Catalogue of Microorganisms (GCM) 10K type strain sequencing project: providing services to taxonomists for standard genome sequencing and annotation.</title>
        <authorList>
            <consortium name="The Broad Institute Genomics Platform"/>
            <consortium name="The Broad Institute Genome Sequencing Center for Infectious Disease"/>
            <person name="Wu L."/>
            <person name="Ma J."/>
        </authorList>
    </citation>
    <scope>NUCLEOTIDE SEQUENCE [LARGE SCALE GENOMIC DNA]</scope>
    <source>
        <strain evidence="5 6">JCM 16009</strain>
    </source>
</reference>
<dbReference type="PROSITE" id="PS50995">
    <property type="entry name" value="HTH_MARR_2"/>
    <property type="match status" value="1"/>
</dbReference>
<proteinExistence type="predicted"/>
<evidence type="ECO:0000256" key="2">
    <source>
        <dbReference type="ARBA" id="ARBA00023125"/>
    </source>
</evidence>
<gene>
    <name evidence="5" type="ORF">GCM10009836_62360</name>
</gene>
<dbReference type="SMART" id="SM00347">
    <property type="entry name" value="HTH_MARR"/>
    <property type="match status" value="1"/>
</dbReference>
<evidence type="ECO:0000313" key="6">
    <source>
        <dbReference type="Proteomes" id="UP001500449"/>
    </source>
</evidence>
<dbReference type="PANTHER" id="PTHR39515:SF2">
    <property type="entry name" value="HTH-TYPE TRANSCRIPTIONAL REGULATOR RV0880"/>
    <property type="match status" value="1"/>
</dbReference>
<dbReference type="Gene3D" id="1.10.10.10">
    <property type="entry name" value="Winged helix-like DNA-binding domain superfamily/Winged helix DNA-binding domain"/>
    <property type="match status" value="1"/>
</dbReference>
<keyword evidence="1" id="KW-0805">Transcription regulation</keyword>
<dbReference type="InterPro" id="IPR052526">
    <property type="entry name" value="HTH-type_Bedaq_tolerance"/>
</dbReference>
<dbReference type="EMBL" id="BAAAQK010000025">
    <property type="protein sequence ID" value="GAA1872950.1"/>
    <property type="molecule type" value="Genomic_DNA"/>
</dbReference>
<dbReference type="PROSITE" id="PS01117">
    <property type="entry name" value="HTH_MARR_1"/>
    <property type="match status" value="1"/>
</dbReference>
<sequence length="160" mass="17107">MTAQPVAGPDVSEHDLVLADRVVQGIGMLMRVVKRAVPATQDYGLEAATLPVLARLGAEGPQRSGEIAAAMCADPSTISRQVAALVRAGLVERRADPGDGRASQLATTAEGHRVLDAERRRRAEQLASALTDWSPEARGRFADMLDRFVTDLQKHDGGTR</sequence>
<evidence type="ECO:0000256" key="1">
    <source>
        <dbReference type="ARBA" id="ARBA00023015"/>
    </source>
</evidence>
<dbReference type="InterPro" id="IPR023187">
    <property type="entry name" value="Tscrpt_reg_MarR-type_CS"/>
</dbReference>
<accession>A0ABN2NLD6</accession>
<keyword evidence="2" id="KW-0238">DNA-binding</keyword>
<dbReference type="Proteomes" id="UP001500449">
    <property type="component" value="Unassembled WGS sequence"/>
</dbReference>
<dbReference type="RefSeq" id="WP_344425288.1">
    <property type="nucleotide sequence ID" value="NZ_BAAAQK010000025.1"/>
</dbReference>
<name>A0ABN2NLD6_9PSEU</name>